<comment type="caution">
    <text evidence="1">The sequence shown here is derived from an EMBL/GenBank/DDBJ whole genome shotgun (WGS) entry which is preliminary data.</text>
</comment>
<proteinExistence type="predicted"/>
<dbReference type="RefSeq" id="WP_131864220.1">
    <property type="nucleotide sequence ID" value="NZ_SMCR01000002.1"/>
</dbReference>
<dbReference type="Proteomes" id="UP000295719">
    <property type="component" value="Unassembled WGS sequence"/>
</dbReference>
<accession>A0A4R3Z181</accession>
<evidence type="ECO:0000313" key="1">
    <source>
        <dbReference type="EMBL" id="TCV98816.1"/>
    </source>
</evidence>
<protein>
    <submittedName>
        <fullName evidence="1">Uncharacterized protein</fullName>
    </submittedName>
</protein>
<evidence type="ECO:0000313" key="2">
    <source>
        <dbReference type="Proteomes" id="UP000295719"/>
    </source>
</evidence>
<sequence>MEFLTHHGQATPTNLLQETADLFESELPDSVKMEVRACLGKAATQVLQTIAAEDAVVAQPLEKADQVRLCQMVAQHSLTEPGLFSDRAEEGKALWSQIARLLALPDAIAAVGNAGVTIERNVFETAIALLAIKYQLPCSALTSICHRQRAGSTDTAWYRWLTDESAGLVKKARFQLHVMLAGEVMLMPFSSVEVDQHEKEGVKVHFSAVMAVKTPKGFDFVAFDSSTDASENSDRFNIICQITPETHNRLFLFHKFLQHENDCAMQSYNFFDWCLSKKIIANIDSLSYEDFFQHYQAYLNGILGAEGDNGSYDSSMLRHRTLIDWVANGYTQDIPDRITRDSPLLQGTVTMAHQAAGEWGVMSKLWRSLSCLR</sequence>
<name>A0A4R3Z181_9GAMM</name>
<reference evidence="1 2" key="1">
    <citation type="submission" date="2019-03" db="EMBL/GenBank/DDBJ databases">
        <title>Genomic Encyclopedia of Type Strains, Phase IV (KMG-IV): sequencing the most valuable type-strain genomes for metagenomic binning, comparative biology and taxonomic classification.</title>
        <authorList>
            <person name="Goeker M."/>
        </authorList>
    </citation>
    <scope>NUCLEOTIDE SEQUENCE [LARGE SCALE GENOMIC DNA]</scope>
    <source>
        <strain evidence="1 2">DSM 19580</strain>
    </source>
</reference>
<keyword evidence="2" id="KW-1185">Reference proteome</keyword>
<dbReference type="OrthoDB" id="6427979at2"/>
<dbReference type="AlphaFoldDB" id="A0A4R3Z181"/>
<gene>
    <name evidence="1" type="ORF">EDC52_102137</name>
</gene>
<organism evidence="1 2">
    <name type="scientific">Biostraticola tofi</name>
    <dbReference type="NCBI Taxonomy" id="466109"/>
    <lineage>
        <taxon>Bacteria</taxon>
        <taxon>Pseudomonadati</taxon>
        <taxon>Pseudomonadota</taxon>
        <taxon>Gammaproteobacteria</taxon>
        <taxon>Enterobacterales</taxon>
        <taxon>Bruguierivoracaceae</taxon>
        <taxon>Biostraticola</taxon>
    </lineage>
</organism>
<dbReference type="EMBL" id="SMCR01000002">
    <property type="protein sequence ID" value="TCV98816.1"/>
    <property type="molecule type" value="Genomic_DNA"/>
</dbReference>